<sequence>MTVAGEESEETREAREARETQVVDLPRLRRLLGTPELAWLIDRARRRMARGETLDATVTLRPAGPAQRAAAERLLGRAPRPGAGLTVSLGAVDALLRRAEICPGGLAEAVTALTGEVSPLREERRRVEEAWRRAHAPLAAECARRPGLAAWYEGLPGTGLVRRLSGNDPDVAAPMLSDLAAVLRELPHPGTELAVLAARVCGDAHALDQDRPLATLALGAVRALTGAPAGSGAEWRRSVWAAAGLFTDELSSTVLTLGLPGDRRGAVGRSLEALRAAGQPAVLTLRQLTRDAPHISCDVLFVCENPSVVSAAADQLGPGCVPLVCTQGQPGTAAVTLLRRAADAGARLLYHGDFDWGGLRIANTLLRRVPWQPWHYDSAAYRAALPKARGPLTGTPATADWDDRLAGLMAASGVRVEEELVLDRLLPDLAR</sequence>
<dbReference type="EMBL" id="BAAAMJ010000008">
    <property type="protein sequence ID" value="GAA1900464.1"/>
    <property type="molecule type" value="Genomic_DNA"/>
</dbReference>
<accession>A0ABN2NT36</accession>
<dbReference type="Proteomes" id="UP001501303">
    <property type="component" value="Unassembled WGS sequence"/>
</dbReference>
<dbReference type="RefSeq" id="WP_344258863.1">
    <property type="nucleotide sequence ID" value="NZ_BAAAMJ010000008.1"/>
</dbReference>
<comment type="caution">
    <text evidence="3">The sequence shown here is derived from an EMBL/GenBank/DDBJ whole genome shotgun (WGS) entry which is preliminary data.</text>
</comment>
<dbReference type="InterPro" id="IPR024466">
    <property type="entry name" value="CHP02679_N"/>
</dbReference>
<feature type="domain" description="Conserved hypothetical protein CHP02679 N terminus" evidence="2">
    <location>
        <begin position="56"/>
        <end position="260"/>
    </location>
</feature>
<name>A0ABN2NT36_9ACTN</name>
<keyword evidence="4" id="KW-1185">Reference proteome</keyword>
<evidence type="ECO:0008006" key="5">
    <source>
        <dbReference type="Google" id="ProtNLM"/>
    </source>
</evidence>
<protein>
    <recommendedName>
        <fullName evidence="5">TIGR02679 family protein</fullName>
    </recommendedName>
</protein>
<dbReference type="Pfam" id="PF09664">
    <property type="entry name" value="DUF2399"/>
    <property type="match status" value="1"/>
</dbReference>
<proteinExistence type="predicted"/>
<dbReference type="Pfam" id="PF11796">
    <property type="entry name" value="DUF3323"/>
    <property type="match status" value="1"/>
</dbReference>
<reference evidence="3 4" key="1">
    <citation type="journal article" date="2019" name="Int. J. Syst. Evol. Microbiol.">
        <title>The Global Catalogue of Microorganisms (GCM) 10K type strain sequencing project: providing services to taxonomists for standard genome sequencing and annotation.</title>
        <authorList>
            <consortium name="The Broad Institute Genomics Platform"/>
            <consortium name="The Broad Institute Genome Sequencing Center for Infectious Disease"/>
            <person name="Wu L."/>
            <person name="Ma J."/>
        </authorList>
    </citation>
    <scope>NUCLEOTIDE SEQUENCE [LARGE SCALE GENOMIC DNA]</scope>
    <source>
        <strain evidence="3 4">JCM 13581</strain>
    </source>
</reference>
<evidence type="ECO:0000259" key="1">
    <source>
        <dbReference type="Pfam" id="PF09664"/>
    </source>
</evidence>
<dbReference type="InterPro" id="IPR024465">
    <property type="entry name" value="DUF2399"/>
</dbReference>
<organism evidence="3 4">
    <name type="scientific">Streptomyces sodiiphilus</name>
    <dbReference type="NCBI Taxonomy" id="226217"/>
    <lineage>
        <taxon>Bacteria</taxon>
        <taxon>Bacillati</taxon>
        <taxon>Actinomycetota</taxon>
        <taxon>Actinomycetes</taxon>
        <taxon>Kitasatosporales</taxon>
        <taxon>Streptomycetaceae</taxon>
        <taxon>Streptomyces</taxon>
    </lineage>
</organism>
<evidence type="ECO:0000313" key="3">
    <source>
        <dbReference type="EMBL" id="GAA1900464.1"/>
    </source>
</evidence>
<gene>
    <name evidence="3" type="ORF">GCM10009716_07870</name>
</gene>
<evidence type="ECO:0000313" key="4">
    <source>
        <dbReference type="Proteomes" id="UP001501303"/>
    </source>
</evidence>
<evidence type="ECO:0000259" key="2">
    <source>
        <dbReference type="Pfam" id="PF11796"/>
    </source>
</evidence>
<dbReference type="NCBIfam" id="TIGR02679">
    <property type="entry name" value="TIGR02679 family protein"/>
    <property type="match status" value="1"/>
</dbReference>
<feature type="domain" description="DUF2399" evidence="1">
    <location>
        <begin position="282"/>
        <end position="429"/>
    </location>
</feature>
<dbReference type="InterPro" id="IPR013495">
    <property type="entry name" value="CHP02679"/>
</dbReference>